<organism evidence="2 3">
    <name type="scientific">Colletotrichum gloeosporioides (strain Cg-14)</name>
    <name type="common">Anthracnose fungus</name>
    <name type="synonym">Glomerella cingulata</name>
    <dbReference type="NCBI Taxonomy" id="1237896"/>
    <lineage>
        <taxon>Eukaryota</taxon>
        <taxon>Fungi</taxon>
        <taxon>Dikarya</taxon>
        <taxon>Ascomycota</taxon>
        <taxon>Pezizomycotina</taxon>
        <taxon>Sordariomycetes</taxon>
        <taxon>Hypocreomycetidae</taxon>
        <taxon>Glomerellales</taxon>
        <taxon>Glomerellaceae</taxon>
        <taxon>Colletotrichum</taxon>
        <taxon>Colletotrichum gloeosporioides species complex</taxon>
    </lineage>
</organism>
<name>T0LFL5_COLGC</name>
<comment type="caution">
    <text evidence="2">The sequence shown here is derived from an EMBL/GenBank/DDBJ whole genome shotgun (WGS) entry which is preliminary data.</text>
</comment>
<dbReference type="AlphaFoldDB" id="T0LFL5"/>
<dbReference type="EMBL" id="AMYD01003124">
    <property type="protein sequence ID" value="EQB47060.1"/>
    <property type="molecule type" value="Genomic_DNA"/>
</dbReference>
<protein>
    <submittedName>
        <fullName evidence="2">Uncharacterized protein</fullName>
    </submittedName>
</protein>
<accession>T0LFL5</accession>
<evidence type="ECO:0000313" key="3">
    <source>
        <dbReference type="Proteomes" id="UP000015530"/>
    </source>
</evidence>
<feature type="compositionally biased region" description="Low complexity" evidence="1">
    <location>
        <begin position="11"/>
        <end position="27"/>
    </location>
</feature>
<proteinExistence type="predicted"/>
<feature type="region of interest" description="Disordered" evidence="1">
    <location>
        <begin position="1"/>
        <end position="60"/>
    </location>
</feature>
<gene>
    <name evidence="2" type="ORF">CGLO_13838</name>
</gene>
<dbReference type="Proteomes" id="UP000015530">
    <property type="component" value="Unassembled WGS sequence"/>
</dbReference>
<sequence length="106" mass="11238">MHRGVPGSWEHSSVSLSSDPSPKHSVSGVKDPCQGSEEQMSAKEQNLAGSRGPSDAPIRRLTGMRRRSLSGLTACTGNTPLEALLRRFPSCLSGLPDPYCNGATVM</sequence>
<reference evidence="3" key="1">
    <citation type="journal article" date="2013" name="Mol. Plant Microbe Interact.">
        <title>Global aspects of pacC regulation of pathogenicity genes in Colletotrichum gloeosporioides as revealed by transcriptome analysis.</title>
        <authorList>
            <person name="Alkan N."/>
            <person name="Meng X."/>
            <person name="Friedlander G."/>
            <person name="Reuveni E."/>
            <person name="Sukno S."/>
            <person name="Sherman A."/>
            <person name="Thon M."/>
            <person name="Fluhr R."/>
            <person name="Prusky D."/>
        </authorList>
    </citation>
    <scope>NUCLEOTIDE SEQUENCE [LARGE SCALE GENOMIC DNA]</scope>
    <source>
        <strain evidence="3">Cg-14</strain>
    </source>
</reference>
<feature type="compositionally biased region" description="Polar residues" evidence="1">
    <location>
        <begin position="36"/>
        <end position="48"/>
    </location>
</feature>
<evidence type="ECO:0000313" key="2">
    <source>
        <dbReference type="EMBL" id="EQB47060.1"/>
    </source>
</evidence>
<evidence type="ECO:0000256" key="1">
    <source>
        <dbReference type="SAM" id="MobiDB-lite"/>
    </source>
</evidence>
<dbReference type="HOGENOM" id="CLU_2223080_0_0_1"/>